<evidence type="ECO:0000256" key="1">
    <source>
        <dbReference type="ARBA" id="ARBA00004288"/>
    </source>
</evidence>
<proteinExistence type="inferred from homology"/>
<sequence>MDLLRAHDIASSPSMVDVTYNGAPIYIEQVHDESNTVTVHFLDKPEEKHTVSVTHLLEI</sequence>
<dbReference type="RefSeq" id="WP_069702462.1">
    <property type="nucleotide sequence ID" value="NZ_MJAT01000033.1"/>
</dbReference>
<dbReference type="GO" id="GO:0030436">
    <property type="term" value="P:asexual sporulation"/>
    <property type="evidence" value="ECO:0007669"/>
    <property type="project" value="InterPro"/>
</dbReference>
<dbReference type="AlphaFoldDB" id="A0A1E5L4S9"/>
<evidence type="ECO:0000313" key="4">
    <source>
        <dbReference type="EMBL" id="OEH85135.1"/>
    </source>
</evidence>
<dbReference type="STRING" id="1390249.BHU72_05860"/>
<keyword evidence="5" id="KW-1185">Reference proteome</keyword>
<comment type="similarity">
    <text evidence="2">Belongs to the SspH family.</text>
</comment>
<comment type="subcellular location">
    <subcellularLocation>
        <location evidence="1">Spore core</location>
    </subcellularLocation>
</comment>
<accession>A0A1E5L4S9</accession>
<dbReference type="GO" id="GO:0042601">
    <property type="term" value="C:endospore-forming forespore"/>
    <property type="evidence" value="ECO:0007669"/>
    <property type="project" value="InterPro"/>
</dbReference>
<dbReference type="Proteomes" id="UP000095255">
    <property type="component" value="Unassembled WGS sequence"/>
</dbReference>
<dbReference type="HAMAP" id="MF_00667">
    <property type="entry name" value="SspH"/>
    <property type="match status" value="1"/>
</dbReference>
<dbReference type="EMBL" id="MJAT01000033">
    <property type="protein sequence ID" value="OEH85135.1"/>
    <property type="molecule type" value="Genomic_DNA"/>
</dbReference>
<gene>
    <name evidence="4" type="primary">sspH</name>
    <name evidence="4" type="ORF">BHU72_05860</name>
</gene>
<dbReference type="InterPro" id="IPR012610">
    <property type="entry name" value="SASP_SspH"/>
</dbReference>
<evidence type="ECO:0000256" key="3">
    <source>
        <dbReference type="ARBA" id="ARBA00022969"/>
    </source>
</evidence>
<evidence type="ECO:0000313" key="5">
    <source>
        <dbReference type="Proteomes" id="UP000095255"/>
    </source>
</evidence>
<keyword evidence="3" id="KW-0749">Sporulation</keyword>
<dbReference type="Pfam" id="PF08141">
    <property type="entry name" value="SspH"/>
    <property type="match status" value="1"/>
</dbReference>
<reference evidence="4 5" key="1">
    <citation type="submission" date="2016-09" db="EMBL/GenBank/DDBJ databases">
        <title>Desulfuribacillus arsenicus sp. nov., an obligately anaerobic, dissimilatory arsenic- and antimonate-reducing bacterium isolated from anoxic sediments.</title>
        <authorList>
            <person name="Abin C.A."/>
            <person name="Hollibaugh J.T."/>
        </authorList>
    </citation>
    <scope>NUCLEOTIDE SEQUENCE [LARGE SCALE GENOMIC DNA]</scope>
    <source>
        <strain evidence="4 5">MLFW-2</strain>
    </source>
</reference>
<organism evidence="4 5">
    <name type="scientific">Desulfuribacillus stibiiarsenatis</name>
    <dbReference type="NCBI Taxonomy" id="1390249"/>
    <lineage>
        <taxon>Bacteria</taxon>
        <taxon>Bacillati</taxon>
        <taxon>Bacillota</taxon>
        <taxon>Desulfuribacillia</taxon>
        <taxon>Desulfuribacillales</taxon>
        <taxon>Desulfuribacillaceae</taxon>
        <taxon>Desulfuribacillus</taxon>
    </lineage>
</organism>
<dbReference type="NCBIfam" id="TIGR02861">
    <property type="entry name" value="SASP_H"/>
    <property type="match status" value="1"/>
</dbReference>
<protein>
    <submittedName>
        <fullName evidence="4">Small, acid-soluble spore protein, H family</fullName>
    </submittedName>
</protein>
<comment type="caution">
    <text evidence="4">The sequence shown here is derived from an EMBL/GenBank/DDBJ whole genome shotgun (WGS) entry which is preliminary data.</text>
</comment>
<name>A0A1E5L4S9_9FIRM</name>
<dbReference type="GO" id="GO:0030435">
    <property type="term" value="P:sporulation resulting in formation of a cellular spore"/>
    <property type="evidence" value="ECO:0007669"/>
    <property type="project" value="UniProtKB-KW"/>
</dbReference>
<evidence type="ECO:0000256" key="2">
    <source>
        <dbReference type="ARBA" id="ARBA00006573"/>
    </source>
</evidence>
<dbReference type="OrthoDB" id="1683648at2"/>